<evidence type="ECO:0000256" key="2">
    <source>
        <dbReference type="ARBA" id="ARBA00022737"/>
    </source>
</evidence>
<dbReference type="EMBL" id="JAPFFM010000015">
    <property type="protein sequence ID" value="KAJ6708725.1"/>
    <property type="molecule type" value="Genomic_DNA"/>
</dbReference>
<reference evidence="5" key="1">
    <citation type="submission" date="2022-11" db="EMBL/GenBank/DDBJ databases">
        <authorList>
            <person name="Hyden B.L."/>
            <person name="Feng K."/>
            <person name="Yates T."/>
            <person name="Jawdy S."/>
            <person name="Smart L.B."/>
            <person name="Muchero W."/>
        </authorList>
    </citation>
    <scope>NUCLEOTIDE SEQUENCE</scope>
    <source>
        <tissue evidence="5">Shoot tip</tissue>
    </source>
</reference>
<dbReference type="Gene3D" id="1.25.40.10">
    <property type="entry name" value="Tetratricopeptide repeat domain"/>
    <property type="match status" value="2"/>
</dbReference>
<name>A0A9Q0TCH1_9ROSI</name>
<dbReference type="PANTHER" id="PTHR47926">
    <property type="entry name" value="PENTATRICOPEPTIDE REPEAT-CONTAINING PROTEIN"/>
    <property type="match status" value="1"/>
</dbReference>
<protein>
    <submittedName>
        <fullName evidence="5">PENTATRICOPEPTIDE REPEAT-CONTAINING PROTEIN</fullName>
    </submittedName>
</protein>
<organism evidence="5 6">
    <name type="scientific">Salix koriyanagi</name>
    <dbReference type="NCBI Taxonomy" id="2511006"/>
    <lineage>
        <taxon>Eukaryota</taxon>
        <taxon>Viridiplantae</taxon>
        <taxon>Streptophyta</taxon>
        <taxon>Embryophyta</taxon>
        <taxon>Tracheophyta</taxon>
        <taxon>Spermatophyta</taxon>
        <taxon>Magnoliopsida</taxon>
        <taxon>eudicotyledons</taxon>
        <taxon>Gunneridae</taxon>
        <taxon>Pentapetalae</taxon>
        <taxon>rosids</taxon>
        <taxon>fabids</taxon>
        <taxon>Malpighiales</taxon>
        <taxon>Salicaceae</taxon>
        <taxon>Saliceae</taxon>
        <taxon>Salix</taxon>
    </lineage>
</organism>
<evidence type="ECO:0000313" key="5">
    <source>
        <dbReference type="EMBL" id="KAJ6708725.1"/>
    </source>
</evidence>
<evidence type="ECO:0000313" key="6">
    <source>
        <dbReference type="Proteomes" id="UP001151752"/>
    </source>
</evidence>
<dbReference type="GO" id="GO:0009451">
    <property type="term" value="P:RNA modification"/>
    <property type="evidence" value="ECO:0007669"/>
    <property type="project" value="InterPro"/>
</dbReference>
<dbReference type="Pfam" id="PF01535">
    <property type="entry name" value="PPR"/>
    <property type="match status" value="5"/>
</dbReference>
<evidence type="ECO:0000256" key="1">
    <source>
        <dbReference type="ARBA" id="ARBA00006643"/>
    </source>
</evidence>
<dbReference type="PROSITE" id="PS51375">
    <property type="entry name" value="PPR"/>
    <property type="match status" value="4"/>
</dbReference>
<dbReference type="Pfam" id="PF13041">
    <property type="entry name" value="PPR_2"/>
    <property type="match status" value="1"/>
</dbReference>
<dbReference type="GO" id="GO:0003723">
    <property type="term" value="F:RNA binding"/>
    <property type="evidence" value="ECO:0007669"/>
    <property type="project" value="InterPro"/>
</dbReference>
<sequence>MARLVLPMLENFSHCLCAATKASLSQAHAHILKNGISLPETIQIFSKLDHFGHVIRVFSYMLTQGIVPDSRVFPTVIKTCAALSALQTGKQMHCFALVSGFGLDSVVMSSLLHMYVQFDRLKEARNVFDRLPQPGVVTSSALISRFARKGRVKETMELFHQTRHLGVELNLVSWNGMISGFNRSGSYLDAVLMFRNMHLEGLKPDGTSVSSVLPAVGDLEMPLMGIQIHCYVIKQGLGPDKFVVSALIDMYGKCACASEMSGVFDEMDEVDVGACNALVTGLSRNGLVDNALEVFRQFKGMDLNVVSWTSMIASCSQNGKDIKALELFREMQTEGIKPNSVTIPCLLPACGNIAALLHGKAAHCFSLRNGIFNDVYVKRVCGFAAMILLDNTEDYFPCRYGILLCVFLIFLASFICNAQVLSTVADQHVLDVPPGDDNTPARASPPVAAPTLNNVPPFGKPLSNQGQQSPLGYRQQQELNQPRSGLTQPLSSPNQPLSGTSVPFSALNQPFGAGDSQNLLRNLPFASEVSVVRTSILGVVLFPLVTLMATL</sequence>
<evidence type="ECO:0000256" key="4">
    <source>
        <dbReference type="SAM" id="MobiDB-lite"/>
    </source>
</evidence>
<proteinExistence type="inferred from homology"/>
<dbReference type="NCBIfam" id="TIGR00756">
    <property type="entry name" value="PPR"/>
    <property type="match status" value="2"/>
</dbReference>
<keyword evidence="2" id="KW-0677">Repeat</keyword>
<feature type="repeat" description="PPR" evidence="3">
    <location>
        <begin position="271"/>
        <end position="301"/>
    </location>
</feature>
<comment type="caution">
    <text evidence="5">The sequence shown here is derived from an EMBL/GenBank/DDBJ whole genome shotgun (WGS) entry which is preliminary data.</text>
</comment>
<feature type="region of interest" description="Disordered" evidence="4">
    <location>
        <begin position="435"/>
        <end position="503"/>
    </location>
</feature>
<gene>
    <name evidence="5" type="ORF">OIU74_009939</name>
</gene>
<dbReference type="FunFam" id="1.25.40.10:FF:000393">
    <property type="entry name" value="Pentatricopeptide repeat-containing protein At1g20230"/>
    <property type="match status" value="1"/>
</dbReference>
<dbReference type="InterPro" id="IPR046960">
    <property type="entry name" value="PPR_At4g14850-like_plant"/>
</dbReference>
<dbReference type="InterPro" id="IPR011990">
    <property type="entry name" value="TPR-like_helical_dom_sf"/>
</dbReference>
<dbReference type="AlphaFoldDB" id="A0A9Q0TCH1"/>
<accession>A0A9Q0TCH1</accession>
<feature type="repeat" description="PPR" evidence="3">
    <location>
        <begin position="135"/>
        <end position="169"/>
    </location>
</feature>
<feature type="repeat" description="PPR" evidence="3">
    <location>
        <begin position="170"/>
        <end position="204"/>
    </location>
</feature>
<evidence type="ECO:0000256" key="3">
    <source>
        <dbReference type="PROSITE-ProRule" id="PRU00708"/>
    </source>
</evidence>
<dbReference type="FunFam" id="1.25.40.10:FF:000598">
    <property type="entry name" value="pentatricopeptide repeat-containing protein At1g20230 isoform X2"/>
    <property type="match status" value="1"/>
</dbReference>
<comment type="similarity">
    <text evidence="1">Belongs to the PPR family. PCMP-H subfamily.</text>
</comment>
<dbReference type="InterPro" id="IPR002885">
    <property type="entry name" value="PPR_rpt"/>
</dbReference>
<keyword evidence="6" id="KW-1185">Reference proteome</keyword>
<reference evidence="5" key="2">
    <citation type="journal article" date="2023" name="Int. J. Mol. Sci.">
        <title>De Novo Assembly and Annotation of 11 Diverse Shrub Willow (Salix) Genomes Reveals Novel Gene Organization in Sex-Linked Regions.</title>
        <authorList>
            <person name="Hyden B."/>
            <person name="Feng K."/>
            <person name="Yates T.B."/>
            <person name="Jawdy S."/>
            <person name="Cereghino C."/>
            <person name="Smart L.B."/>
            <person name="Muchero W."/>
        </authorList>
    </citation>
    <scope>NUCLEOTIDE SEQUENCE</scope>
    <source>
        <tissue evidence="5">Shoot tip</tissue>
    </source>
</reference>
<feature type="repeat" description="PPR" evidence="3">
    <location>
        <begin position="304"/>
        <end position="338"/>
    </location>
</feature>
<dbReference type="Proteomes" id="UP001151752">
    <property type="component" value="Chromosome 2"/>
</dbReference>
<feature type="compositionally biased region" description="Polar residues" evidence="4">
    <location>
        <begin position="462"/>
        <end position="503"/>
    </location>
</feature>
<dbReference type="PANTHER" id="PTHR47926:SF347">
    <property type="entry name" value="PENTATRICOPEPTIDE REPEAT-CONTAINING PROTEIN"/>
    <property type="match status" value="1"/>
</dbReference>